<dbReference type="PANTHER" id="PTHR13205">
    <property type="entry name" value="TRANSMEMBRANE PROTEIN 15-RELATED"/>
    <property type="match status" value="1"/>
</dbReference>
<evidence type="ECO:0000256" key="9">
    <source>
        <dbReference type="ARBA" id="ARBA00023136"/>
    </source>
</evidence>
<comment type="similarity">
    <text evidence="2">Belongs to the polyprenol kinase family.</text>
</comment>
<keyword evidence="13" id="KW-1185">Reference proteome</keyword>
<dbReference type="EC" id="2.7.1.108" evidence="3"/>
<dbReference type="AlphaFoldDB" id="A0A9W7FHP6"/>
<feature type="signal peptide" evidence="11">
    <location>
        <begin position="1"/>
        <end position="16"/>
    </location>
</feature>
<keyword evidence="5 10" id="KW-0812">Transmembrane</keyword>
<evidence type="ECO:0000313" key="12">
    <source>
        <dbReference type="EMBL" id="GMI12310.1"/>
    </source>
</evidence>
<keyword evidence="9 10" id="KW-0472">Membrane</keyword>
<keyword evidence="6" id="KW-0418">Kinase</keyword>
<reference evidence="12" key="1">
    <citation type="submission" date="2022-07" db="EMBL/GenBank/DDBJ databases">
        <title>Genome analysis of Parmales, a sister group of diatoms, reveals the evolutionary specialization of diatoms from phago-mixotrophs to photoautotrophs.</title>
        <authorList>
            <person name="Ban H."/>
            <person name="Sato S."/>
            <person name="Yoshikawa S."/>
            <person name="Kazumasa Y."/>
            <person name="Nakamura Y."/>
            <person name="Ichinomiya M."/>
            <person name="Saitoh K."/>
            <person name="Sato N."/>
            <person name="Blanc-Mathieu R."/>
            <person name="Endo H."/>
            <person name="Kuwata A."/>
            <person name="Ogata H."/>
        </authorList>
    </citation>
    <scope>NUCLEOTIDE SEQUENCE</scope>
</reference>
<dbReference type="GO" id="GO:0004168">
    <property type="term" value="F:dolichol kinase activity"/>
    <property type="evidence" value="ECO:0007669"/>
    <property type="project" value="UniProtKB-EC"/>
</dbReference>
<evidence type="ECO:0000256" key="4">
    <source>
        <dbReference type="ARBA" id="ARBA00022679"/>
    </source>
</evidence>
<keyword evidence="4" id="KW-0808">Transferase</keyword>
<dbReference type="GO" id="GO:0005789">
    <property type="term" value="C:endoplasmic reticulum membrane"/>
    <property type="evidence" value="ECO:0007669"/>
    <property type="project" value="UniProtKB-SubCell"/>
</dbReference>
<feature type="transmembrane region" description="Helical" evidence="10">
    <location>
        <begin position="336"/>
        <end position="357"/>
    </location>
</feature>
<evidence type="ECO:0000256" key="11">
    <source>
        <dbReference type="SAM" id="SignalP"/>
    </source>
</evidence>
<feature type="transmembrane region" description="Helical" evidence="10">
    <location>
        <begin position="233"/>
        <end position="252"/>
    </location>
</feature>
<keyword evidence="11" id="KW-0732">Signal</keyword>
<comment type="caution">
    <text evidence="12">The sequence shown here is derived from an EMBL/GenBank/DDBJ whole genome shotgun (WGS) entry which is preliminary data.</text>
</comment>
<dbReference type="InterPro" id="IPR032974">
    <property type="entry name" value="Polypren_kinase"/>
</dbReference>
<proteinExistence type="inferred from homology"/>
<evidence type="ECO:0000256" key="2">
    <source>
        <dbReference type="ARBA" id="ARBA00010794"/>
    </source>
</evidence>
<dbReference type="GO" id="GO:0043048">
    <property type="term" value="P:dolichyl monophosphate biosynthetic process"/>
    <property type="evidence" value="ECO:0007669"/>
    <property type="project" value="TreeGrafter"/>
</dbReference>
<dbReference type="Proteomes" id="UP001165082">
    <property type="component" value="Unassembled WGS sequence"/>
</dbReference>
<keyword evidence="7" id="KW-0256">Endoplasmic reticulum</keyword>
<feature type="transmembrane region" description="Helical" evidence="10">
    <location>
        <begin position="264"/>
        <end position="279"/>
    </location>
</feature>
<organism evidence="12 13">
    <name type="scientific">Triparma retinervis</name>
    <dbReference type="NCBI Taxonomy" id="2557542"/>
    <lineage>
        <taxon>Eukaryota</taxon>
        <taxon>Sar</taxon>
        <taxon>Stramenopiles</taxon>
        <taxon>Ochrophyta</taxon>
        <taxon>Bolidophyceae</taxon>
        <taxon>Parmales</taxon>
        <taxon>Triparmaceae</taxon>
        <taxon>Triparma</taxon>
    </lineage>
</organism>
<feature type="transmembrane region" description="Helical" evidence="10">
    <location>
        <begin position="108"/>
        <end position="125"/>
    </location>
</feature>
<feature type="transmembrane region" description="Helical" evidence="10">
    <location>
        <begin position="363"/>
        <end position="385"/>
    </location>
</feature>
<feature type="transmembrane region" description="Helical" evidence="10">
    <location>
        <begin position="397"/>
        <end position="417"/>
    </location>
</feature>
<feature type="transmembrane region" description="Helical" evidence="10">
    <location>
        <begin position="191"/>
        <end position="213"/>
    </location>
</feature>
<dbReference type="EMBL" id="BRXZ01000470">
    <property type="protein sequence ID" value="GMI12310.1"/>
    <property type="molecule type" value="Genomic_DNA"/>
</dbReference>
<comment type="subcellular location">
    <subcellularLocation>
        <location evidence="1">Endoplasmic reticulum membrane</location>
        <topology evidence="1">Multi-pass membrane protein</topology>
    </subcellularLocation>
</comment>
<evidence type="ECO:0000256" key="7">
    <source>
        <dbReference type="ARBA" id="ARBA00022824"/>
    </source>
</evidence>
<dbReference type="OrthoDB" id="377083at2759"/>
<evidence type="ECO:0000256" key="10">
    <source>
        <dbReference type="SAM" id="Phobius"/>
    </source>
</evidence>
<dbReference type="PANTHER" id="PTHR13205:SF15">
    <property type="entry name" value="DOLICHOL KINASE"/>
    <property type="match status" value="1"/>
</dbReference>
<evidence type="ECO:0000313" key="13">
    <source>
        <dbReference type="Proteomes" id="UP001165082"/>
    </source>
</evidence>
<gene>
    <name evidence="12" type="ORF">TrRE_jg8266</name>
</gene>
<evidence type="ECO:0000256" key="3">
    <source>
        <dbReference type="ARBA" id="ARBA00012132"/>
    </source>
</evidence>
<keyword evidence="8 10" id="KW-1133">Transmembrane helix</keyword>
<accession>A0A9W7FHP6</accession>
<evidence type="ECO:0000256" key="6">
    <source>
        <dbReference type="ARBA" id="ARBA00022777"/>
    </source>
</evidence>
<evidence type="ECO:0000256" key="8">
    <source>
        <dbReference type="ARBA" id="ARBA00022989"/>
    </source>
</evidence>
<protein>
    <recommendedName>
        <fullName evidence="3">dolichol kinase</fullName>
        <ecNumber evidence="3">2.7.1.108</ecNumber>
    </recommendedName>
</protein>
<evidence type="ECO:0000256" key="1">
    <source>
        <dbReference type="ARBA" id="ARBA00004477"/>
    </source>
</evidence>
<name>A0A9W7FHP6_9STRA</name>
<feature type="chain" id="PRO_5040945772" description="dolichol kinase" evidence="11">
    <location>
        <begin position="17"/>
        <end position="461"/>
    </location>
</feature>
<sequence>MPSLVLLASLSSLLVATDYEASKWFLPLVILSAFLRPLPPKNSTPYRSTSDEFLLPALYLLVHPSSSLPYFYLLAPFLAKFPTTLTIYVLTFLHCIYTGIFLPLLSTFFTSVFCTVVVSAAPLVTEKFTPSELYFALHLLSLSFVDTLRGDMSSLTPTNVGVVGLWSFLLSALLCVSLVKVFNPSQPRGLFIPYATLSTALFTVVFLFVYMYPSSDPVTWIAGLLLSLRPGMQVMWYGAMGALLSASVHLVTLKVDTHVAVKRKLYHVALFVLFFPTLTSDYLPVTILCTLVGTCIFLVLEILRWETVKNKRRDVLGEYWSNWLDDKDRMGGEYQVVISPITLLISPVIPALVSQNLSTTLRYIGLIVICVGDTLAAAVGVRFGAHRLPWNEGSKRTVEGSLACFLSVLLSVALVRMSEGGGGGLSLKDVAAAGVVAGVEAGTSCIDNIVLPVVAAIAWRV</sequence>
<feature type="transmembrane region" description="Helical" evidence="10">
    <location>
        <begin position="285"/>
        <end position="303"/>
    </location>
</feature>
<feature type="transmembrane region" description="Helical" evidence="10">
    <location>
        <begin position="160"/>
        <end position="179"/>
    </location>
</feature>
<evidence type="ECO:0000256" key="5">
    <source>
        <dbReference type="ARBA" id="ARBA00022692"/>
    </source>
</evidence>